<dbReference type="PANTHER" id="PTHR42794:SF1">
    <property type="entry name" value="HEMIN IMPORT ATP-BINDING PROTEIN HMUV"/>
    <property type="match status" value="1"/>
</dbReference>
<dbReference type="InterPro" id="IPR027417">
    <property type="entry name" value="P-loop_NTPase"/>
</dbReference>
<evidence type="ECO:0000256" key="5">
    <source>
        <dbReference type="ARBA" id="ARBA00022967"/>
    </source>
</evidence>
<dbReference type="Pfam" id="PF00005">
    <property type="entry name" value="ABC_tran"/>
    <property type="match status" value="1"/>
</dbReference>
<dbReference type="InterPro" id="IPR017871">
    <property type="entry name" value="ABC_transporter-like_CS"/>
</dbReference>
<dbReference type="GO" id="GO:0016887">
    <property type="term" value="F:ATP hydrolysis activity"/>
    <property type="evidence" value="ECO:0007669"/>
    <property type="project" value="InterPro"/>
</dbReference>
<dbReference type="InterPro" id="IPR003439">
    <property type="entry name" value="ABC_transporter-like_ATP-bd"/>
</dbReference>
<comment type="similarity">
    <text evidence="1">Belongs to the ABC transporter superfamily.</text>
</comment>
<dbReference type="AlphaFoldDB" id="A0A520MHV3"/>
<dbReference type="InterPro" id="IPR003593">
    <property type="entry name" value="AAA+_ATPase"/>
</dbReference>
<evidence type="ECO:0000313" key="9">
    <source>
        <dbReference type="Proteomes" id="UP000315889"/>
    </source>
</evidence>
<dbReference type="FunFam" id="3.40.50.300:FF:000134">
    <property type="entry name" value="Iron-enterobactin ABC transporter ATP-binding protein"/>
    <property type="match status" value="1"/>
</dbReference>
<gene>
    <name evidence="8" type="ORF">EVB03_03515</name>
</gene>
<evidence type="ECO:0000256" key="3">
    <source>
        <dbReference type="ARBA" id="ARBA00022741"/>
    </source>
</evidence>
<dbReference type="Gene3D" id="3.40.50.300">
    <property type="entry name" value="P-loop containing nucleotide triphosphate hydrolases"/>
    <property type="match status" value="1"/>
</dbReference>
<organism evidence="8 9">
    <name type="scientific">SAR92 clade bacterium</name>
    <dbReference type="NCBI Taxonomy" id="2315479"/>
    <lineage>
        <taxon>Bacteria</taxon>
        <taxon>Pseudomonadati</taxon>
        <taxon>Pseudomonadota</taxon>
        <taxon>Gammaproteobacteria</taxon>
        <taxon>Cellvibrionales</taxon>
        <taxon>Porticoccaceae</taxon>
        <taxon>SAR92 clade</taxon>
    </lineage>
</organism>
<keyword evidence="2" id="KW-0813">Transport</keyword>
<dbReference type="SMART" id="SM00382">
    <property type="entry name" value="AAA"/>
    <property type="match status" value="1"/>
</dbReference>
<evidence type="ECO:0000313" key="8">
    <source>
        <dbReference type="EMBL" id="RZO20790.1"/>
    </source>
</evidence>
<keyword evidence="5" id="KW-1278">Translocase</keyword>
<feature type="domain" description="ABC transporter" evidence="7">
    <location>
        <begin position="3"/>
        <end position="241"/>
    </location>
</feature>
<dbReference type="PROSITE" id="PS00211">
    <property type="entry name" value="ABC_TRANSPORTER_1"/>
    <property type="match status" value="1"/>
</dbReference>
<evidence type="ECO:0000256" key="4">
    <source>
        <dbReference type="ARBA" id="ARBA00022840"/>
    </source>
</evidence>
<evidence type="ECO:0000259" key="7">
    <source>
        <dbReference type="PROSITE" id="PS50893"/>
    </source>
</evidence>
<dbReference type="Proteomes" id="UP000315889">
    <property type="component" value="Unassembled WGS sequence"/>
</dbReference>
<dbReference type="PANTHER" id="PTHR42794">
    <property type="entry name" value="HEMIN IMPORT ATP-BINDING PROTEIN HMUV"/>
    <property type="match status" value="1"/>
</dbReference>
<dbReference type="GO" id="GO:0005524">
    <property type="term" value="F:ATP binding"/>
    <property type="evidence" value="ECO:0007669"/>
    <property type="project" value="UniProtKB-KW"/>
</dbReference>
<name>A0A520MHV3_9GAMM</name>
<evidence type="ECO:0000256" key="2">
    <source>
        <dbReference type="ARBA" id="ARBA00022448"/>
    </source>
</evidence>
<comment type="caution">
    <text evidence="8">The sequence shown here is derived from an EMBL/GenBank/DDBJ whole genome shotgun (WGS) entry which is preliminary data.</text>
</comment>
<reference evidence="8 9" key="1">
    <citation type="submission" date="2019-02" db="EMBL/GenBank/DDBJ databases">
        <title>Prokaryotic population dynamics and viral predation in marine succession experiment using metagenomics: the confinement effect.</title>
        <authorList>
            <person name="Haro-Moreno J.M."/>
            <person name="Rodriguez-Valera F."/>
            <person name="Lopez-Perez M."/>
        </authorList>
    </citation>
    <scope>NUCLEOTIDE SEQUENCE [LARGE SCALE GENOMIC DNA]</scope>
    <source>
        <strain evidence="8">MED-G170</strain>
    </source>
</reference>
<protein>
    <submittedName>
        <fullName evidence="8">Heme ABC transporter ATP-binding protein</fullName>
    </submittedName>
</protein>
<proteinExistence type="inferred from homology"/>
<evidence type="ECO:0000256" key="1">
    <source>
        <dbReference type="ARBA" id="ARBA00005417"/>
    </source>
</evidence>
<keyword evidence="4 8" id="KW-0067">ATP-binding</keyword>
<keyword evidence="3" id="KW-0547">Nucleotide-binding</keyword>
<comment type="function">
    <text evidence="6">Part of the ABC transporter complex HmuTUV involved in hemin import. Responsible for energy coupling to the transport system.</text>
</comment>
<dbReference type="CDD" id="cd03214">
    <property type="entry name" value="ABC_Iron-Siderophores_B12_Hemin"/>
    <property type="match status" value="1"/>
</dbReference>
<dbReference type="SUPFAM" id="SSF52540">
    <property type="entry name" value="P-loop containing nucleoside triphosphate hydrolases"/>
    <property type="match status" value="1"/>
</dbReference>
<dbReference type="EMBL" id="SHBP01000003">
    <property type="protein sequence ID" value="RZO20790.1"/>
    <property type="molecule type" value="Genomic_DNA"/>
</dbReference>
<dbReference type="PROSITE" id="PS50893">
    <property type="entry name" value="ABC_TRANSPORTER_2"/>
    <property type="match status" value="1"/>
</dbReference>
<accession>A0A520MHV3</accession>
<evidence type="ECO:0000256" key="6">
    <source>
        <dbReference type="ARBA" id="ARBA00037066"/>
    </source>
</evidence>
<sequence length="257" mass="27840">MAFLADNISLHMSGFNILRDVNVAINAGQITVIVGPNGAGKSSFIKVLSGDILPTRGQVVLNDKALSDWSPDQRARMVSVLPQHSSLNFPFNASEIVALGRIPHQSGKVRDTHIVREALTAVDANYLESRFFTQMSGGEKQRVQLARVLAQIWEPITTGNQFLVLDEPTSALDLSHQVLTLKIVSELAERGVGVIMVVHDLNLAARCADNIIVFDKGTIVAQGSPDEVLNQQLISDVFGITPLILKHPVTGKPLVVN</sequence>
<dbReference type="NCBIfam" id="NF010068">
    <property type="entry name" value="PRK13548.1"/>
    <property type="match status" value="1"/>
</dbReference>